<feature type="compositionally biased region" description="Polar residues" evidence="2">
    <location>
        <begin position="69"/>
        <end position="78"/>
    </location>
</feature>
<dbReference type="GO" id="GO:0006508">
    <property type="term" value="P:proteolysis"/>
    <property type="evidence" value="ECO:0007669"/>
    <property type="project" value="TreeGrafter"/>
</dbReference>
<dbReference type="GO" id="GO:0004197">
    <property type="term" value="F:cysteine-type endopeptidase activity"/>
    <property type="evidence" value="ECO:0007669"/>
    <property type="project" value="TreeGrafter"/>
</dbReference>
<evidence type="ECO:0000313" key="4">
    <source>
        <dbReference type="Proteomes" id="UP001153069"/>
    </source>
</evidence>
<comment type="caution">
    <text evidence="3">The sequence shown here is derived from an EMBL/GenBank/DDBJ whole genome shotgun (WGS) entry which is preliminary data.</text>
</comment>
<dbReference type="GO" id="GO:0005737">
    <property type="term" value="C:cytoplasm"/>
    <property type="evidence" value="ECO:0007669"/>
    <property type="project" value="TreeGrafter"/>
</dbReference>
<feature type="compositionally biased region" description="Basic residues" evidence="2">
    <location>
        <begin position="609"/>
        <end position="620"/>
    </location>
</feature>
<gene>
    <name evidence="3" type="ORF">SEMRO_1383_G267990.1</name>
</gene>
<feature type="region of interest" description="Disordered" evidence="2">
    <location>
        <begin position="673"/>
        <end position="721"/>
    </location>
</feature>
<proteinExistence type="inferred from homology"/>
<dbReference type="PANTHER" id="PTHR48104">
    <property type="entry name" value="METACASPASE-4"/>
    <property type="match status" value="1"/>
</dbReference>
<organism evidence="3 4">
    <name type="scientific">Seminavis robusta</name>
    <dbReference type="NCBI Taxonomy" id="568900"/>
    <lineage>
        <taxon>Eukaryota</taxon>
        <taxon>Sar</taxon>
        <taxon>Stramenopiles</taxon>
        <taxon>Ochrophyta</taxon>
        <taxon>Bacillariophyta</taxon>
        <taxon>Bacillariophyceae</taxon>
        <taxon>Bacillariophycidae</taxon>
        <taxon>Naviculales</taxon>
        <taxon>Naviculaceae</taxon>
        <taxon>Seminavis</taxon>
    </lineage>
</organism>
<protein>
    <submittedName>
        <fullName evidence="3">Metacaspase-1</fullName>
    </submittedName>
</protein>
<comment type="similarity">
    <text evidence="1">Belongs to the peptidase C14B family.</text>
</comment>
<dbReference type="EMBL" id="CAICTM010001381">
    <property type="protein sequence ID" value="CAB9523147.1"/>
    <property type="molecule type" value="Genomic_DNA"/>
</dbReference>
<evidence type="ECO:0000313" key="3">
    <source>
        <dbReference type="EMBL" id="CAB9523147.1"/>
    </source>
</evidence>
<evidence type="ECO:0000256" key="1">
    <source>
        <dbReference type="ARBA" id="ARBA00009005"/>
    </source>
</evidence>
<name>A0A9N8EK24_9STRA</name>
<feature type="compositionally biased region" description="Polar residues" evidence="2">
    <location>
        <begin position="85"/>
        <end position="100"/>
    </location>
</feature>
<feature type="region of interest" description="Disordered" evidence="2">
    <location>
        <begin position="592"/>
        <end position="640"/>
    </location>
</feature>
<dbReference type="PANTHER" id="PTHR48104:SF30">
    <property type="entry name" value="METACASPASE-1"/>
    <property type="match status" value="1"/>
</dbReference>
<feature type="region of interest" description="Disordered" evidence="2">
    <location>
        <begin position="531"/>
        <end position="562"/>
    </location>
</feature>
<dbReference type="AlphaFoldDB" id="A0A9N8EK24"/>
<feature type="compositionally biased region" description="Polar residues" evidence="2">
    <location>
        <begin position="531"/>
        <end position="547"/>
    </location>
</feature>
<evidence type="ECO:0000256" key="2">
    <source>
        <dbReference type="SAM" id="MobiDB-lite"/>
    </source>
</evidence>
<keyword evidence="4" id="KW-1185">Reference proteome</keyword>
<dbReference type="Proteomes" id="UP001153069">
    <property type="component" value="Unassembled WGS sequence"/>
</dbReference>
<dbReference type="OrthoDB" id="3223806at2759"/>
<feature type="compositionally biased region" description="Polar residues" evidence="2">
    <location>
        <begin position="41"/>
        <end position="56"/>
    </location>
</feature>
<accession>A0A9N8EK24</accession>
<dbReference type="InterPro" id="IPR050452">
    <property type="entry name" value="Metacaspase"/>
</dbReference>
<feature type="compositionally biased region" description="Basic residues" evidence="2">
    <location>
        <begin position="712"/>
        <end position="721"/>
    </location>
</feature>
<sequence length="721" mass="78217">MGNSASKAEDDDASLFGKENSGHKLGLNESLASGSKGASYENDSLTCPDSKSTLGTEFTGLPKQPPPNSHRTSSSGNKNNKDHSNMNAASNKVSSTSKTPRANHRGGGGGDDPHNSSLITDDQVHVNLAMADLMAYLQVVANNSNNLPLSRRDDPELGRTVSNLTSDEYARKSAAFIPSDVRVISGAFTRYGRVWDLPTSEEFNACDGAQEPGRSYGGACCNSMLKVLYDSANDAADAAQTKEASDALFDDDEDEESILGKSVKSMHSLEFAPSNPATISWAALMRRMKAEISDIEHAQHPTLTTTRKFDLNQPFSIVPENFDAKVGKKRSLLIGCNYTNIHGAELKASHDDIGSMKDYIVNVHGFPEAESLMTILLDDDTHKHPTHLNITEAFKALSEQSQPGDAVFIQFSGHGGRVLDSPIDSEAESYDEVIVPSDYSVSGLIRDTLIFKTLLAPMKYGVTVTILIDCCDTGMVLDLPYRWNTKNDRHDQLAKLSLNDDFSFVRFLKVVRTLYESSTFTQLGKTVGSVLNHNPNAPQPSSKNDQFASAHDEANHEATSGIPHHEPAAMKEQDALAASASKSTHGSLLASLVSCTSPETPDDKETTKKQRGSRKDKKKGGGGESDAIVPFGGEDQNDKAPTTQSLLEQMMGSRTPLVEQLINCTLAHAEDDYSDDETYNTRTVDGGSYSLDGSSTFDTMTDDGSRSAPQARRQKRRSRRR</sequence>
<dbReference type="Gene3D" id="3.40.50.12660">
    <property type="match status" value="1"/>
</dbReference>
<reference evidence="3" key="1">
    <citation type="submission" date="2020-06" db="EMBL/GenBank/DDBJ databases">
        <authorList>
            <consortium name="Plant Systems Biology data submission"/>
        </authorList>
    </citation>
    <scope>NUCLEOTIDE SEQUENCE</scope>
    <source>
        <strain evidence="3">D6</strain>
    </source>
</reference>
<feature type="region of interest" description="Disordered" evidence="2">
    <location>
        <begin position="1"/>
        <end position="118"/>
    </location>
</feature>